<evidence type="ECO:0000259" key="10">
    <source>
        <dbReference type="Pfam" id="PF13614"/>
    </source>
</evidence>
<dbReference type="PANTHER" id="PTHR32309">
    <property type="entry name" value="TYROSINE-PROTEIN KINASE"/>
    <property type="match status" value="1"/>
</dbReference>
<keyword evidence="5 11" id="KW-0418">Kinase</keyword>
<keyword evidence="7" id="KW-0829">Tyrosine-protein kinase</keyword>
<dbReference type="InterPro" id="IPR050445">
    <property type="entry name" value="Bact_polysacc_biosynth/exp"/>
</dbReference>
<protein>
    <recommendedName>
        <fullName evidence="2">non-specific protein-tyrosine kinase</fullName>
        <ecNumber evidence="2">2.7.10.2</ecNumber>
    </recommendedName>
</protein>
<evidence type="ECO:0000256" key="4">
    <source>
        <dbReference type="ARBA" id="ARBA00022741"/>
    </source>
</evidence>
<evidence type="ECO:0000256" key="5">
    <source>
        <dbReference type="ARBA" id="ARBA00022777"/>
    </source>
</evidence>
<dbReference type="FunFam" id="3.40.50.300:FF:000527">
    <property type="entry name" value="Tyrosine-protein kinase etk"/>
    <property type="match status" value="1"/>
</dbReference>
<dbReference type="GO" id="GO:0005886">
    <property type="term" value="C:plasma membrane"/>
    <property type="evidence" value="ECO:0007669"/>
    <property type="project" value="UniProtKB-ARBA"/>
</dbReference>
<dbReference type="GO" id="GO:0005524">
    <property type="term" value="F:ATP binding"/>
    <property type="evidence" value="ECO:0007669"/>
    <property type="project" value="UniProtKB-KW"/>
</dbReference>
<reference evidence="11 12" key="1">
    <citation type="submission" date="2019-10" db="EMBL/GenBank/DDBJ databases">
        <title>Bacillus aerolatum sp. nov., isolated from bioaerosol of sport playgrounds.</title>
        <authorList>
            <person name="Chen P."/>
            <person name="Zhang G."/>
        </authorList>
    </citation>
    <scope>NUCLEOTIDE SEQUENCE [LARGE SCALE GENOMIC DNA]</scope>
    <source>
        <strain evidence="11 12">CX253</strain>
    </source>
</reference>
<dbReference type="Proteomes" id="UP000429595">
    <property type="component" value="Unassembled WGS sequence"/>
</dbReference>
<organism evidence="11 12">
    <name type="scientific">Bacillus aerolatus</name>
    <dbReference type="NCBI Taxonomy" id="2653354"/>
    <lineage>
        <taxon>Bacteria</taxon>
        <taxon>Bacillati</taxon>
        <taxon>Bacillota</taxon>
        <taxon>Bacilli</taxon>
        <taxon>Bacillales</taxon>
        <taxon>Bacillaceae</taxon>
        <taxon>Bacillus</taxon>
    </lineage>
</organism>
<dbReference type="GO" id="GO:0004715">
    <property type="term" value="F:non-membrane spanning protein tyrosine kinase activity"/>
    <property type="evidence" value="ECO:0007669"/>
    <property type="project" value="UniProtKB-EC"/>
</dbReference>
<dbReference type="InterPro" id="IPR025669">
    <property type="entry name" value="AAA_dom"/>
</dbReference>
<proteinExistence type="inferred from homology"/>
<name>A0A6I1FGS0_9BACI</name>
<dbReference type="EMBL" id="WEIO01000003">
    <property type="protein sequence ID" value="KAB7707385.1"/>
    <property type="molecule type" value="Genomic_DNA"/>
</dbReference>
<comment type="similarity">
    <text evidence="1">Belongs to the CpsD/CapB family.</text>
</comment>
<keyword evidence="4" id="KW-0547">Nucleotide-binding</keyword>
<evidence type="ECO:0000256" key="7">
    <source>
        <dbReference type="ARBA" id="ARBA00023137"/>
    </source>
</evidence>
<evidence type="ECO:0000256" key="3">
    <source>
        <dbReference type="ARBA" id="ARBA00022679"/>
    </source>
</evidence>
<dbReference type="InterPro" id="IPR027417">
    <property type="entry name" value="P-loop_NTPase"/>
</dbReference>
<dbReference type="GO" id="GO:0042802">
    <property type="term" value="F:identical protein binding"/>
    <property type="evidence" value="ECO:0007669"/>
    <property type="project" value="UniProtKB-ARBA"/>
</dbReference>
<dbReference type="Pfam" id="PF13614">
    <property type="entry name" value="AAA_31"/>
    <property type="match status" value="1"/>
</dbReference>
<accession>A0A6I1FGS0</accession>
<comment type="caution">
    <text evidence="11">The sequence shown here is derived from an EMBL/GenBank/DDBJ whole genome shotgun (WGS) entry which is preliminary data.</text>
</comment>
<sequence>MEKQQGPVQRKQHTEVKPLVLKKTKKTAPGSAQRNLIAKTNPKSPISEQYRTIRTNILFSSVDQAIRSLLVTSAGPGEGKSTTASNLAVVFAQQKKKVLLVDADMRKPTAHYTFNRMNNFGLTNVLTKQMELSEAAGQTEIDFLHVLTSGPIPPNPAELLSSEAMAECLEEAYTQFDIVIFDTPPILAVTDAQVLANQCDGSVLVVNSGKTEIDAALKAKELLQSVNAKPLGVVLNNRKQSDSNYYYYYGK</sequence>
<gene>
    <name evidence="11" type="ORF">F9802_06435</name>
</gene>
<evidence type="ECO:0000256" key="2">
    <source>
        <dbReference type="ARBA" id="ARBA00011903"/>
    </source>
</evidence>
<evidence type="ECO:0000256" key="8">
    <source>
        <dbReference type="ARBA" id="ARBA00051245"/>
    </source>
</evidence>
<evidence type="ECO:0000256" key="9">
    <source>
        <dbReference type="SAM" id="MobiDB-lite"/>
    </source>
</evidence>
<feature type="region of interest" description="Disordered" evidence="9">
    <location>
        <begin position="1"/>
        <end position="31"/>
    </location>
</feature>
<evidence type="ECO:0000256" key="6">
    <source>
        <dbReference type="ARBA" id="ARBA00022840"/>
    </source>
</evidence>
<dbReference type="PANTHER" id="PTHR32309:SF13">
    <property type="entry name" value="FERRIC ENTEROBACTIN TRANSPORT PROTEIN FEPE"/>
    <property type="match status" value="1"/>
</dbReference>
<evidence type="ECO:0000313" key="11">
    <source>
        <dbReference type="EMBL" id="KAB7707385.1"/>
    </source>
</evidence>
<dbReference type="InterPro" id="IPR005702">
    <property type="entry name" value="Wzc-like_C"/>
</dbReference>
<keyword evidence="6" id="KW-0067">ATP-binding</keyword>
<keyword evidence="3 11" id="KW-0808">Transferase</keyword>
<dbReference type="CDD" id="cd05387">
    <property type="entry name" value="BY-kinase"/>
    <property type="match status" value="1"/>
</dbReference>
<keyword evidence="12" id="KW-1185">Reference proteome</keyword>
<evidence type="ECO:0000313" key="12">
    <source>
        <dbReference type="Proteomes" id="UP000429595"/>
    </source>
</evidence>
<dbReference type="NCBIfam" id="TIGR01007">
    <property type="entry name" value="eps_fam"/>
    <property type="match status" value="1"/>
</dbReference>
<evidence type="ECO:0000256" key="1">
    <source>
        <dbReference type="ARBA" id="ARBA00007316"/>
    </source>
</evidence>
<dbReference type="SUPFAM" id="SSF52540">
    <property type="entry name" value="P-loop containing nucleoside triphosphate hydrolases"/>
    <property type="match status" value="1"/>
</dbReference>
<dbReference type="EC" id="2.7.10.2" evidence="2"/>
<feature type="domain" description="AAA" evidence="10">
    <location>
        <begin position="77"/>
        <end position="197"/>
    </location>
</feature>
<dbReference type="Gene3D" id="3.40.50.300">
    <property type="entry name" value="P-loop containing nucleotide triphosphate hydrolases"/>
    <property type="match status" value="1"/>
</dbReference>
<comment type="catalytic activity">
    <reaction evidence="8">
        <text>L-tyrosyl-[protein] + ATP = O-phospho-L-tyrosyl-[protein] + ADP + H(+)</text>
        <dbReference type="Rhea" id="RHEA:10596"/>
        <dbReference type="Rhea" id="RHEA-COMP:10136"/>
        <dbReference type="Rhea" id="RHEA-COMP:20101"/>
        <dbReference type="ChEBI" id="CHEBI:15378"/>
        <dbReference type="ChEBI" id="CHEBI:30616"/>
        <dbReference type="ChEBI" id="CHEBI:46858"/>
        <dbReference type="ChEBI" id="CHEBI:61978"/>
        <dbReference type="ChEBI" id="CHEBI:456216"/>
        <dbReference type="EC" id="2.7.10.2"/>
    </reaction>
</comment>
<dbReference type="AlphaFoldDB" id="A0A6I1FGS0"/>